<proteinExistence type="predicted"/>
<comment type="caution">
    <text evidence="1">The sequence shown here is derived from an EMBL/GenBank/DDBJ whole genome shotgun (WGS) entry which is preliminary data.</text>
</comment>
<accession>A0A3M7QXY1</accession>
<organism evidence="1 2">
    <name type="scientific">Brachionus plicatilis</name>
    <name type="common">Marine rotifer</name>
    <name type="synonym">Brachionus muelleri</name>
    <dbReference type="NCBI Taxonomy" id="10195"/>
    <lineage>
        <taxon>Eukaryota</taxon>
        <taxon>Metazoa</taxon>
        <taxon>Spiralia</taxon>
        <taxon>Gnathifera</taxon>
        <taxon>Rotifera</taxon>
        <taxon>Eurotatoria</taxon>
        <taxon>Monogononta</taxon>
        <taxon>Pseudotrocha</taxon>
        <taxon>Ploima</taxon>
        <taxon>Brachionidae</taxon>
        <taxon>Brachionus</taxon>
    </lineage>
</organism>
<dbReference type="EMBL" id="REGN01004771">
    <property type="protein sequence ID" value="RNA16212.1"/>
    <property type="molecule type" value="Genomic_DNA"/>
</dbReference>
<evidence type="ECO:0000313" key="1">
    <source>
        <dbReference type="EMBL" id="RNA16212.1"/>
    </source>
</evidence>
<dbReference type="AlphaFoldDB" id="A0A3M7QXY1"/>
<keyword evidence="2" id="KW-1185">Reference proteome</keyword>
<protein>
    <submittedName>
        <fullName evidence="1">Uncharacterized protein</fullName>
    </submittedName>
</protein>
<evidence type="ECO:0000313" key="2">
    <source>
        <dbReference type="Proteomes" id="UP000276133"/>
    </source>
</evidence>
<reference evidence="1 2" key="1">
    <citation type="journal article" date="2018" name="Sci. Rep.">
        <title>Genomic signatures of local adaptation to the degree of environmental predictability in rotifers.</title>
        <authorList>
            <person name="Franch-Gras L."/>
            <person name="Hahn C."/>
            <person name="Garcia-Roger E.M."/>
            <person name="Carmona M.J."/>
            <person name="Serra M."/>
            <person name="Gomez A."/>
        </authorList>
    </citation>
    <scope>NUCLEOTIDE SEQUENCE [LARGE SCALE GENOMIC DNA]</scope>
    <source>
        <strain evidence="1">HYR1</strain>
    </source>
</reference>
<gene>
    <name evidence="1" type="ORF">BpHYR1_037832</name>
</gene>
<dbReference type="Proteomes" id="UP000276133">
    <property type="component" value="Unassembled WGS sequence"/>
</dbReference>
<name>A0A3M7QXY1_BRAPC</name>
<sequence length="74" mass="8656">MTGEQKNLYYVEYLQRKREIKRRLEIKQLQDLNKIDSLMTFANAIFESLMSELNPEQLSSLTSISPSSLKKPGY</sequence>